<keyword evidence="3 10" id="KW-0547">Nucleotide-binding</keyword>
<dbReference type="InterPro" id="IPR011545">
    <property type="entry name" value="DEAD/DEAH_box_helicase_dom"/>
</dbReference>
<evidence type="ECO:0000259" key="14">
    <source>
        <dbReference type="PROSITE" id="PS51194"/>
    </source>
</evidence>
<keyword evidence="8" id="KW-0413">Isomerase</keyword>
<feature type="domain" description="Helicase C-terminal" evidence="14">
    <location>
        <begin position="244"/>
        <end position="389"/>
    </location>
</feature>
<reference evidence="15 16" key="1">
    <citation type="submission" date="2023-05" db="EMBL/GenBank/DDBJ databases">
        <title>A 100% complete, gapless, phased diploid assembly of the Scenedesmus obliquus UTEX 3031 genome.</title>
        <authorList>
            <person name="Biondi T.C."/>
            <person name="Hanschen E.R."/>
            <person name="Kwon T."/>
            <person name="Eng W."/>
            <person name="Kruse C.P.S."/>
            <person name="Koehler S.I."/>
            <person name="Kunde Y."/>
            <person name="Gleasner C.D."/>
            <person name="You Mak K.T."/>
            <person name="Polle J."/>
            <person name="Hovde B.T."/>
            <person name="Starkenburg S.R."/>
        </authorList>
    </citation>
    <scope>NUCLEOTIDE SEQUENCE [LARGE SCALE GENOMIC DNA]</scope>
    <source>
        <strain evidence="15 16">DOE0152z</strain>
    </source>
</reference>
<feature type="domain" description="Helicase ATP-binding" evidence="13">
    <location>
        <begin position="36"/>
        <end position="203"/>
    </location>
</feature>
<dbReference type="PANTHER" id="PTHR13710:SF120">
    <property type="entry name" value="BIFUNCTIONAL 3'-5' EXONUCLEASE_ATP-DEPENDENT HELICASE WRN"/>
    <property type="match status" value="1"/>
</dbReference>
<evidence type="ECO:0000256" key="10">
    <source>
        <dbReference type="RuleBase" id="RU364117"/>
    </source>
</evidence>
<dbReference type="Pfam" id="PF00570">
    <property type="entry name" value="HRDC"/>
    <property type="match status" value="1"/>
</dbReference>
<proteinExistence type="inferred from homology"/>
<name>A0ABY8U4Z8_TETOB</name>
<evidence type="ECO:0000256" key="6">
    <source>
        <dbReference type="ARBA" id="ARBA00022840"/>
    </source>
</evidence>
<dbReference type="Proteomes" id="UP001244341">
    <property type="component" value="Chromosome 7b"/>
</dbReference>
<dbReference type="InterPro" id="IPR010997">
    <property type="entry name" value="HRDC-like_sf"/>
</dbReference>
<dbReference type="Gene3D" id="3.40.50.300">
    <property type="entry name" value="P-loop containing nucleotide triphosphate hydrolases"/>
    <property type="match status" value="2"/>
</dbReference>
<dbReference type="SMART" id="SM00487">
    <property type="entry name" value="DEXDc"/>
    <property type="match status" value="1"/>
</dbReference>
<keyword evidence="6 10" id="KW-0067">ATP-binding</keyword>
<keyword evidence="4 10" id="KW-0378">Hydrolase</keyword>
<dbReference type="InterPro" id="IPR014001">
    <property type="entry name" value="Helicase_ATP-bd"/>
</dbReference>
<dbReference type="InterPro" id="IPR032284">
    <property type="entry name" value="RecQ_Zn-bd"/>
</dbReference>
<feature type="domain" description="HRDC" evidence="12">
    <location>
        <begin position="600"/>
        <end position="680"/>
    </location>
</feature>
<evidence type="ECO:0000256" key="8">
    <source>
        <dbReference type="ARBA" id="ARBA00023235"/>
    </source>
</evidence>
<dbReference type="InterPro" id="IPR044876">
    <property type="entry name" value="HRDC_dom_sf"/>
</dbReference>
<dbReference type="InterPro" id="IPR027417">
    <property type="entry name" value="P-loop_NTPase"/>
</dbReference>
<evidence type="ECO:0000256" key="9">
    <source>
        <dbReference type="ARBA" id="ARBA00034617"/>
    </source>
</evidence>
<dbReference type="SUPFAM" id="SSF52540">
    <property type="entry name" value="P-loop containing nucleoside triphosphate hydrolases"/>
    <property type="match status" value="1"/>
</dbReference>
<evidence type="ECO:0000313" key="15">
    <source>
        <dbReference type="EMBL" id="WIA16435.1"/>
    </source>
</evidence>
<dbReference type="Pfam" id="PF16124">
    <property type="entry name" value="RecQ_Zn_bind"/>
    <property type="match status" value="1"/>
</dbReference>
<organism evidence="15 16">
    <name type="scientific">Tetradesmus obliquus</name>
    <name type="common">Green alga</name>
    <name type="synonym">Acutodesmus obliquus</name>
    <dbReference type="NCBI Taxonomy" id="3088"/>
    <lineage>
        <taxon>Eukaryota</taxon>
        <taxon>Viridiplantae</taxon>
        <taxon>Chlorophyta</taxon>
        <taxon>core chlorophytes</taxon>
        <taxon>Chlorophyceae</taxon>
        <taxon>CS clade</taxon>
        <taxon>Sphaeropleales</taxon>
        <taxon>Scenedesmaceae</taxon>
        <taxon>Tetradesmus</taxon>
    </lineage>
</organism>
<evidence type="ECO:0000256" key="5">
    <source>
        <dbReference type="ARBA" id="ARBA00022806"/>
    </source>
</evidence>
<evidence type="ECO:0000256" key="3">
    <source>
        <dbReference type="ARBA" id="ARBA00022741"/>
    </source>
</evidence>
<dbReference type="Gene3D" id="1.10.150.80">
    <property type="entry name" value="HRDC domain"/>
    <property type="match status" value="1"/>
</dbReference>
<comment type="subcellular location">
    <subcellularLocation>
        <location evidence="10">Nucleus</location>
    </subcellularLocation>
</comment>
<dbReference type="InterPro" id="IPR002121">
    <property type="entry name" value="HRDC_dom"/>
</dbReference>
<dbReference type="SUPFAM" id="SSF46785">
    <property type="entry name" value="Winged helix' DNA-binding domain"/>
    <property type="match status" value="1"/>
</dbReference>
<dbReference type="InterPro" id="IPR004589">
    <property type="entry name" value="DNA_helicase_ATP-dep_RecQ"/>
</dbReference>
<keyword evidence="16" id="KW-1185">Reference proteome</keyword>
<comment type="catalytic activity">
    <reaction evidence="9 10">
        <text>Couples ATP hydrolysis with the unwinding of duplex DNA by translocating in the 3'-5' direction.</text>
        <dbReference type="EC" id="5.6.2.4"/>
    </reaction>
</comment>
<comment type="similarity">
    <text evidence="2 10">Belongs to the helicase family. RecQ subfamily.</text>
</comment>
<sequence length="939" mass="99364">MAPGEASHAQQMHQMLGVLQQYWGYNTFRPPQDQVILNALVGNDSLVVMATGGGKSICYQVPPLVTGLPCVVVSPLIALMEDQVAALTARGVSAAFLGSAQSSAEVKRKAWAGEYQLLYITPELATGNTAALQQLHATRRIGLIAIDEAHCVSEWGHDFRPSYRQLGVLRQALPGVPIMAVTATATQRVQQDILNQLGMGRPGQPQLRQWVMSFQRTNLQLSVSLKNGTAAANNLAGLVADAKAAEARGVRLEATLVYAQTTKEVDELAAYLQQQGVSAVKYHAKLPVRERNQAHRAFQCDDACVMVASLAFGMGIDKPNIRRIIHYGITSSLEAYYQQAGRAGRDGLPAHCSLLWTPQDFMTQDFIKGAGSLSGWSSDSHKRGMDSLRAYTSSGGCRHAALVNYFQPGTLPQEGPCTGGCDNCKRRADAAAAAAASGTQLAPGMSAGETDVTEAAKLLVATVKAMKHYGLNKSVAVLRGSKAKGVEQWMREAAAADGSALYGAGSSRSEDWWKGLGAVLLGEGFLASQSKTNNHSGASFSIVTVTAKGAQLLAGRPARLCLLLPAHLEAEDARQRQREQREAAEQQRREAVQQAKHEEAAEREVLLAELKRARKATADALGQAPDVLVNDLTLNSLLELRPATQQQLELVSGFGQAALQHFAAPLLQAGESAEQVATAREKPIQVSTVLGYLAEAAAGAGASPGGCSSLLLQRLQQEAELSGSAGCEVALWRIAGALHCQAAAGLSGLKRARPDDSYGQIKAAAGLPGLKRALPDDSYGQIKVVAAMQCFKLLPGPADFEEQQMVQQPTQQVQRSAALSKLLPVPSSSSQRLYAMWSVGVPLAALGSMGGLNMQLQAVLGALADMAAAGYPTDLQQLAAAAQLTEAAARSIAAAISSQGEAGIGAVKQALDPHQLVMQHLQYVLALGQQQTQQTQQAS</sequence>
<keyword evidence="5 10" id="KW-0347">Helicase</keyword>
<evidence type="ECO:0000259" key="12">
    <source>
        <dbReference type="PROSITE" id="PS50967"/>
    </source>
</evidence>
<dbReference type="NCBIfam" id="TIGR00614">
    <property type="entry name" value="recQ_fam"/>
    <property type="match status" value="1"/>
</dbReference>
<accession>A0ABY8U4Z8</accession>
<dbReference type="InterPro" id="IPR036390">
    <property type="entry name" value="WH_DNA-bd_sf"/>
</dbReference>
<dbReference type="Gene3D" id="1.10.10.10">
    <property type="entry name" value="Winged helix-like DNA-binding domain superfamily/Winged helix DNA-binding domain"/>
    <property type="match status" value="1"/>
</dbReference>
<dbReference type="SMART" id="SM00490">
    <property type="entry name" value="HELICc"/>
    <property type="match status" value="1"/>
</dbReference>
<evidence type="ECO:0000256" key="11">
    <source>
        <dbReference type="SAM" id="MobiDB-lite"/>
    </source>
</evidence>
<comment type="cofactor">
    <cofactor evidence="1">
        <name>Zn(2+)</name>
        <dbReference type="ChEBI" id="CHEBI:29105"/>
    </cofactor>
</comment>
<dbReference type="SUPFAM" id="SSF47819">
    <property type="entry name" value="HRDC-like"/>
    <property type="match status" value="1"/>
</dbReference>
<dbReference type="CDD" id="cd17920">
    <property type="entry name" value="DEXHc_RecQ"/>
    <property type="match status" value="1"/>
</dbReference>
<dbReference type="InterPro" id="IPR018982">
    <property type="entry name" value="RQC_domain"/>
</dbReference>
<dbReference type="Pfam" id="PF00270">
    <property type="entry name" value="DEAD"/>
    <property type="match status" value="1"/>
</dbReference>
<dbReference type="PROSITE" id="PS51194">
    <property type="entry name" value="HELICASE_CTER"/>
    <property type="match status" value="1"/>
</dbReference>
<evidence type="ECO:0000313" key="16">
    <source>
        <dbReference type="Proteomes" id="UP001244341"/>
    </source>
</evidence>
<dbReference type="SMART" id="SM00956">
    <property type="entry name" value="RQC"/>
    <property type="match status" value="1"/>
</dbReference>
<dbReference type="PROSITE" id="PS51192">
    <property type="entry name" value="HELICASE_ATP_BIND_1"/>
    <property type="match status" value="1"/>
</dbReference>
<dbReference type="PANTHER" id="PTHR13710">
    <property type="entry name" value="DNA HELICASE RECQ FAMILY MEMBER"/>
    <property type="match status" value="1"/>
</dbReference>
<evidence type="ECO:0000256" key="7">
    <source>
        <dbReference type="ARBA" id="ARBA00023125"/>
    </source>
</evidence>
<dbReference type="EMBL" id="CP126214">
    <property type="protein sequence ID" value="WIA16435.1"/>
    <property type="molecule type" value="Genomic_DNA"/>
</dbReference>
<protein>
    <recommendedName>
        <fullName evidence="10">ATP-dependent DNA helicase</fullName>
        <ecNumber evidence="10">5.6.2.4</ecNumber>
    </recommendedName>
</protein>
<dbReference type="Pfam" id="PF09382">
    <property type="entry name" value="RQC"/>
    <property type="match status" value="1"/>
</dbReference>
<keyword evidence="7" id="KW-0238">DNA-binding</keyword>
<dbReference type="EC" id="5.6.2.4" evidence="10"/>
<gene>
    <name evidence="15" type="ORF">OEZ85_013122</name>
</gene>
<dbReference type="Pfam" id="PF00271">
    <property type="entry name" value="Helicase_C"/>
    <property type="match status" value="1"/>
</dbReference>
<keyword evidence="10" id="KW-0539">Nucleus</keyword>
<evidence type="ECO:0000259" key="13">
    <source>
        <dbReference type="PROSITE" id="PS51192"/>
    </source>
</evidence>
<feature type="region of interest" description="Disordered" evidence="11">
    <location>
        <begin position="574"/>
        <end position="598"/>
    </location>
</feature>
<dbReference type="InterPro" id="IPR036388">
    <property type="entry name" value="WH-like_DNA-bd_sf"/>
</dbReference>
<comment type="catalytic activity">
    <reaction evidence="10">
        <text>ATP + H2O = ADP + phosphate + H(+)</text>
        <dbReference type="Rhea" id="RHEA:13065"/>
        <dbReference type="ChEBI" id="CHEBI:15377"/>
        <dbReference type="ChEBI" id="CHEBI:15378"/>
        <dbReference type="ChEBI" id="CHEBI:30616"/>
        <dbReference type="ChEBI" id="CHEBI:43474"/>
        <dbReference type="ChEBI" id="CHEBI:456216"/>
    </reaction>
</comment>
<evidence type="ECO:0000256" key="1">
    <source>
        <dbReference type="ARBA" id="ARBA00001947"/>
    </source>
</evidence>
<evidence type="ECO:0000256" key="4">
    <source>
        <dbReference type="ARBA" id="ARBA00022801"/>
    </source>
</evidence>
<evidence type="ECO:0000256" key="2">
    <source>
        <dbReference type="ARBA" id="ARBA00005446"/>
    </source>
</evidence>
<dbReference type="InterPro" id="IPR001650">
    <property type="entry name" value="Helicase_C-like"/>
</dbReference>
<dbReference type="PROSITE" id="PS50967">
    <property type="entry name" value="HRDC"/>
    <property type="match status" value="1"/>
</dbReference>